<dbReference type="AlphaFoldDB" id="A0A2A5T2D0"/>
<reference evidence="3" key="1">
    <citation type="submission" date="2017-04" db="EMBL/GenBank/DDBJ databases">
        <title>Genome evolution of the luminous symbionts of deep sea anglerfish.</title>
        <authorList>
            <person name="Hendry T.A."/>
        </authorList>
    </citation>
    <scope>NUCLEOTIDE SEQUENCE [LARGE SCALE GENOMIC DNA]</scope>
</reference>
<gene>
    <name evidence="2" type="ORF">BTN49_2033</name>
</gene>
<evidence type="ECO:0000313" key="3">
    <source>
        <dbReference type="Proteomes" id="UP000219020"/>
    </source>
</evidence>
<dbReference type="EMBL" id="NBYY01000022">
    <property type="protein sequence ID" value="PCS22304.1"/>
    <property type="molecule type" value="Genomic_DNA"/>
</dbReference>
<dbReference type="GeneID" id="66951936"/>
<sequence length="112" mass="12872">MRMKLIFLLSIIYLPVSAHSKDSTWDQTKESATEAWKLAKKTSDSSWKTLKEKSSIVWERTLEKIGKWADEANRRTDEILIQKPKKSVPEETETVPVNPLILKSLGVFNQQA</sequence>
<keyword evidence="3" id="KW-1185">Reference proteome</keyword>
<dbReference type="RefSeq" id="WP_097356701.1">
    <property type="nucleotide sequence ID" value="NZ_CAWNJE010000038.1"/>
</dbReference>
<protein>
    <submittedName>
        <fullName evidence="2">Uncharacterized protein</fullName>
    </submittedName>
</protein>
<evidence type="ECO:0000256" key="1">
    <source>
        <dbReference type="SAM" id="SignalP"/>
    </source>
</evidence>
<proteinExistence type="predicted"/>
<feature type="chain" id="PRO_5013354641" evidence="1">
    <location>
        <begin position="21"/>
        <end position="112"/>
    </location>
</feature>
<dbReference type="Proteomes" id="UP000219020">
    <property type="component" value="Unassembled WGS sequence"/>
</dbReference>
<accession>A0A2A5T2D0</accession>
<name>A0A2A5T2D0_9GAMM</name>
<comment type="caution">
    <text evidence="2">The sequence shown here is derived from an EMBL/GenBank/DDBJ whole genome shotgun (WGS) entry which is preliminary data.</text>
</comment>
<feature type="signal peptide" evidence="1">
    <location>
        <begin position="1"/>
        <end position="20"/>
    </location>
</feature>
<organism evidence="2 3">
    <name type="scientific">Candidatus Enterovibrio escicola</name>
    <dbReference type="NCBI Taxonomy" id="1927127"/>
    <lineage>
        <taxon>Bacteria</taxon>
        <taxon>Pseudomonadati</taxon>
        <taxon>Pseudomonadota</taxon>
        <taxon>Gammaproteobacteria</taxon>
        <taxon>Vibrionales</taxon>
        <taxon>Vibrionaceae</taxon>
        <taxon>Enterovibrio</taxon>
    </lineage>
</organism>
<evidence type="ECO:0000313" key="2">
    <source>
        <dbReference type="EMBL" id="PCS22304.1"/>
    </source>
</evidence>
<keyword evidence="1" id="KW-0732">Signal</keyword>